<protein>
    <submittedName>
        <fullName evidence="2">LytR family transcriptional regulator</fullName>
    </submittedName>
</protein>
<comment type="caution">
    <text evidence="2">The sequence shown here is derived from an EMBL/GenBank/DDBJ whole genome shotgun (WGS) entry which is preliminary data.</text>
</comment>
<dbReference type="Pfam" id="PF03816">
    <property type="entry name" value="LytR_cpsA_psr"/>
    <property type="match status" value="1"/>
</dbReference>
<dbReference type="PANTHER" id="PTHR33392:SF6">
    <property type="entry name" value="POLYISOPRENYL-TEICHOIC ACID--PEPTIDOGLYCAN TEICHOIC ACID TRANSFERASE TAGU"/>
    <property type="match status" value="1"/>
</dbReference>
<dbReference type="AlphaFoldDB" id="A0A2K3ZBR2"/>
<dbReference type="InterPro" id="IPR004474">
    <property type="entry name" value="LytR_CpsA_psr"/>
</dbReference>
<evidence type="ECO:0000313" key="3">
    <source>
        <dbReference type="Proteomes" id="UP000256562"/>
    </source>
</evidence>
<name>A0A2K3ZBR2_9STAP</name>
<sequence>MEYKRIKKRRNPIMKALLWIVGILFVLAIIAVAYLAFKIFAVGGAIHNPLNREHSELRSGQVDLNKGEPFSIALFGIDSDAKRQSEGGGERSDTIMLLSVNPKNKTTEMISIPRDTQAEIVGRGTTEKINHAYAYGGPEMAVKSLEKLMDVPVDHYATVDMDGLKQTIDTVGGIDVVSNATFTVDGHQYTQGQQSHLDGEQAMAFIRSRKEEGAGGDFGRQERQQLVLQGLANKLTSVSSLTNFNALMNQLGDNVTTDLSLGELNTVRSQYKDANDNVHRHTLDGSGGIQEDGLYYFIPDEGYKQQLIQIYKDNLEI</sequence>
<proteinExistence type="inferred from homology"/>
<gene>
    <name evidence="2" type="ORF">DOS83_10225</name>
</gene>
<comment type="similarity">
    <text evidence="1">Belongs to the LytR/CpsA/Psr (LCP) family.</text>
</comment>
<evidence type="ECO:0000256" key="1">
    <source>
        <dbReference type="ARBA" id="ARBA00006068"/>
    </source>
</evidence>
<reference evidence="2 3" key="1">
    <citation type="journal article" date="2018" name="Vet. Microbiol.">
        <title>Characterisation of Staphylococcus felis isolated from cats using whole genome sequencing.</title>
        <authorList>
            <person name="Worthing K."/>
            <person name="Pang S."/>
            <person name="Trott D.J."/>
            <person name="Abraham S."/>
            <person name="Coombs G.W."/>
            <person name="Jordan D."/>
            <person name="McIntyre L."/>
            <person name="Davies M.R."/>
            <person name="Norris J."/>
        </authorList>
    </citation>
    <scope>NUCLEOTIDE SEQUENCE [LARGE SCALE GENOMIC DNA]</scope>
    <source>
        <strain evidence="2 3">F9</strain>
    </source>
</reference>
<dbReference type="KEGG" id="sfq:C7J90_05560"/>
<dbReference type="Proteomes" id="UP000256562">
    <property type="component" value="Unassembled WGS sequence"/>
</dbReference>
<accession>A0A2K3ZBR2</accession>
<dbReference type="PANTHER" id="PTHR33392">
    <property type="entry name" value="POLYISOPRENYL-TEICHOIC ACID--PEPTIDOGLYCAN TEICHOIC ACID TRANSFERASE TAGU"/>
    <property type="match status" value="1"/>
</dbReference>
<organism evidence="2 3">
    <name type="scientific">Staphylococcus felis</name>
    <dbReference type="NCBI Taxonomy" id="46127"/>
    <lineage>
        <taxon>Bacteria</taxon>
        <taxon>Bacillati</taxon>
        <taxon>Bacillota</taxon>
        <taxon>Bacilli</taxon>
        <taxon>Bacillales</taxon>
        <taxon>Staphylococcaceae</taxon>
        <taxon>Staphylococcus</taxon>
    </lineage>
</organism>
<dbReference type="OrthoDB" id="27330at2"/>
<evidence type="ECO:0000313" key="2">
    <source>
        <dbReference type="EMBL" id="REH92576.1"/>
    </source>
</evidence>
<dbReference type="InterPro" id="IPR050922">
    <property type="entry name" value="LytR/CpsA/Psr_CW_biosynth"/>
</dbReference>
<dbReference type="Gene3D" id="3.40.630.190">
    <property type="entry name" value="LCP protein"/>
    <property type="match status" value="1"/>
</dbReference>
<dbReference type="EMBL" id="QKXQ01000472">
    <property type="protein sequence ID" value="REH92576.1"/>
    <property type="molecule type" value="Genomic_DNA"/>
</dbReference>
<dbReference type="NCBIfam" id="TIGR00350">
    <property type="entry name" value="lytR_cpsA_psr"/>
    <property type="match status" value="1"/>
</dbReference>